<proteinExistence type="predicted"/>
<gene>
    <name evidence="1" type="ORF">EVAR_49363_1</name>
</gene>
<sequence length="95" mass="10221">MAAAGRGGARRGGGGSILFTVFLSQHYHEYKPVPIALDSFPYRIITSESQTGATALALELCFMTFRCRHQCRSCCRCGARTPCVLSGESSGSISR</sequence>
<organism evidence="1 2">
    <name type="scientific">Eumeta variegata</name>
    <name type="common">Bagworm moth</name>
    <name type="synonym">Eumeta japonica</name>
    <dbReference type="NCBI Taxonomy" id="151549"/>
    <lineage>
        <taxon>Eukaryota</taxon>
        <taxon>Metazoa</taxon>
        <taxon>Ecdysozoa</taxon>
        <taxon>Arthropoda</taxon>
        <taxon>Hexapoda</taxon>
        <taxon>Insecta</taxon>
        <taxon>Pterygota</taxon>
        <taxon>Neoptera</taxon>
        <taxon>Endopterygota</taxon>
        <taxon>Lepidoptera</taxon>
        <taxon>Glossata</taxon>
        <taxon>Ditrysia</taxon>
        <taxon>Tineoidea</taxon>
        <taxon>Psychidae</taxon>
        <taxon>Oiketicinae</taxon>
        <taxon>Eumeta</taxon>
    </lineage>
</organism>
<evidence type="ECO:0000313" key="2">
    <source>
        <dbReference type="Proteomes" id="UP000299102"/>
    </source>
</evidence>
<name>A0A4C1XYS2_EUMVA</name>
<accession>A0A4C1XYS2</accession>
<evidence type="ECO:0000313" key="1">
    <source>
        <dbReference type="EMBL" id="GBP67469.1"/>
    </source>
</evidence>
<protein>
    <submittedName>
        <fullName evidence="1">Uncharacterized protein</fullName>
    </submittedName>
</protein>
<keyword evidence="2" id="KW-1185">Reference proteome</keyword>
<dbReference type="AlphaFoldDB" id="A0A4C1XYS2"/>
<dbReference type="EMBL" id="BGZK01000984">
    <property type="protein sequence ID" value="GBP67469.1"/>
    <property type="molecule type" value="Genomic_DNA"/>
</dbReference>
<dbReference type="Proteomes" id="UP000299102">
    <property type="component" value="Unassembled WGS sequence"/>
</dbReference>
<reference evidence="1 2" key="1">
    <citation type="journal article" date="2019" name="Commun. Biol.">
        <title>The bagworm genome reveals a unique fibroin gene that provides high tensile strength.</title>
        <authorList>
            <person name="Kono N."/>
            <person name="Nakamura H."/>
            <person name="Ohtoshi R."/>
            <person name="Tomita M."/>
            <person name="Numata K."/>
            <person name="Arakawa K."/>
        </authorList>
    </citation>
    <scope>NUCLEOTIDE SEQUENCE [LARGE SCALE GENOMIC DNA]</scope>
</reference>
<comment type="caution">
    <text evidence="1">The sequence shown here is derived from an EMBL/GenBank/DDBJ whole genome shotgun (WGS) entry which is preliminary data.</text>
</comment>